<gene>
    <name evidence="2" type="ORF">SEMRO_767_G199500.1</name>
</gene>
<organism evidence="2 3">
    <name type="scientific">Seminavis robusta</name>
    <dbReference type="NCBI Taxonomy" id="568900"/>
    <lineage>
        <taxon>Eukaryota</taxon>
        <taxon>Sar</taxon>
        <taxon>Stramenopiles</taxon>
        <taxon>Ochrophyta</taxon>
        <taxon>Bacillariophyta</taxon>
        <taxon>Bacillariophyceae</taxon>
        <taxon>Bacillariophycidae</taxon>
        <taxon>Naviculales</taxon>
        <taxon>Naviculaceae</taxon>
        <taxon>Seminavis</taxon>
    </lineage>
</organism>
<proteinExistence type="predicted"/>
<dbReference type="EMBL" id="CAICTM010000766">
    <property type="protein sequence ID" value="CAB9516203.1"/>
    <property type="molecule type" value="Genomic_DNA"/>
</dbReference>
<dbReference type="InterPro" id="IPR011333">
    <property type="entry name" value="SKP1/BTB/POZ_sf"/>
</dbReference>
<sequence length="240" mass="27434">MDSQQSFKQSFEKFWKNEAYHDIVLKCSDGLEVPANRYVLVVAARSSVFEKMLLGHFGETKSDAVECNYPRDIMMAVLEFMHTNDAQLLKPTIGATYDDNDAVQLTEMDLDWIQKQVKLAAASVYYDLPELGKRVDCVVLKVMLYNQTLAFQANFALSAIRSMTVDIDSLQEATIRLLSVQTIRDILIDENLQMDESTLFEVVRIWSAGHEEERKSSARKLVEQHTSAWTKLIQRSSCHL</sequence>
<dbReference type="InterPro" id="IPR000210">
    <property type="entry name" value="BTB/POZ_dom"/>
</dbReference>
<dbReference type="Gene3D" id="3.30.710.10">
    <property type="entry name" value="Potassium Channel Kv1.1, Chain A"/>
    <property type="match status" value="1"/>
</dbReference>
<evidence type="ECO:0000313" key="3">
    <source>
        <dbReference type="Proteomes" id="UP001153069"/>
    </source>
</evidence>
<name>A0A9N8HI98_9STRA</name>
<keyword evidence="3" id="KW-1185">Reference proteome</keyword>
<dbReference type="Pfam" id="PF00651">
    <property type="entry name" value="BTB"/>
    <property type="match status" value="1"/>
</dbReference>
<feature type="domain" description="BTB" evidence="1">
    <location>
        <begin position="21"/>
        <end position="90"/>
    </location>
</feature>
<comment type="caution">
    <text evidence="2">The sequence shown here is derived from an EMBL/GenBank/DDBJ whole genome shotgun (WGS) entry which is preliminary data.</text>
</comment>
<protein>
    <recommendedName>
        <fullName evidence="1">BTB domain-containing protein</fullName>
    </recommendedName>
</protein>
<dbReference type="CDD" id="cd18186">
    <property type="entry name" value="BTB_POZ_ZBTB_KLHL-like"/>
    <property type="match status" value="1"/>
</dbReference>
<reference evidence="2" key="1">
    <citation type="submission" date="2020-06" db="EMBL/GenBank/DDBJ databases">
        <authorList>
            <consortium name="Plant Systems Biology data submission"/>
        </authorList>
    </citation>
    <scope>NUCLEOTIDE SEQUENCE</scope>
    <source>
        <strain evidence="2">D6</strain>
    </source>
</reference>
<evidence type="ECO:0000259" key="1">
    <source>
        <dbReference type="PROSITE" id="PS50097"/>
    </source>
</evidence>
<accession>A0A9N8HI98</accession>
<dbReference type="AlphaFoldDB" id="A0A9N8HI98"/>
<dbReference type="Proteomes" id="UP001153069">
    <property type="component" value="Unassembled WGS sequence"/>
</dbReference>
<dbReference type="OrthoDB" id="1893551at2759"/>
<dbReference type="SUPFAM" id="SSF54695">
    <property type="entry name" value="POZ domain"/>
    <property type="match status" value="1"/>
</dbReference>
<evidence type="ECO:0000313" key="2">
    <source>
        <dbReference type="EMBL" id="CAB9516203.1"/>
    </source>
</evidence>
<dbReference type="PROSITE" id="PS50097">
    <property type="entry name" value="BTB"/>
    <property type="match status" value="1"/>
</dbReference>